<dbReference type="PANTHER" id="PTHR43736:SF1">
    <property type="entry name" value="DIHYDRONEOPTERIN TRIPHOSPHATE DIPHOSPHATASE"/>
    <property type="match status" value="1"/>
</dbReference>
<dbReference type="RefSeq" id="WP_090289050.1">
    <property type="nucleotide sequence ID" value="NZ_FNCK01000001.1"/>
</dbReference>
<dbReference type="Gene3D" id="3.90.79.10">
    <property type="entry name" value="Nucleoside Triphosphate Pyrophosphohydrolase"/>
    <property type="match status" value="1"/>
</dbReference>
<dbReference type="AlphaFoldDB" id="A0A1G7PUP4"/>
<comment type="similarity">
    <text evidence="1 3">Belongs to the Nudix hydrolase family.</text>
</comment>
<name>A0A1G7PUP4_9LACT</name>
<keyword evidence="6" id="KW-1185">Reference proteome</keyword>
<accession>A0A1G7PUP4</accession>
<feature type="domain" description="Nudix hydrolase" evidence="4">
    <location>
        <begin position="48"/>
        <end position="174"/>
    </location>
</feature>
<protein>
    <submittedName>
        <fullName evidence="5">ADP-ribose pyrophosphatase YjhB, NUDIX family</fullName>
    </submittedName>
</protein>
<dbReference type="PRINTS" id="PR00502">
    <property type="entry name" value="NUDIXFAMILY"/>
</dbReference>
<dbReference type="InterPro" id="IPR020476">
    <property type="entry name" value="Nudix_hydrolase"/>
</dbReference>
<proteinExistence type="inferred from homology"/>
<dbReference type="PROSITE" id="PS51462">
    <property type="entry name" value="NUDIX"/>
    <property type="match status" value="1"/>
</dbReference>
<dbReference type="PANTHER" id="PTHR43736">
    <property type="entry name" value="ADP-RIBOSE PYROPHOSPHATASE"/>
    <property type="match status" value="1"/>
</dbReference>
<dbReference type="GO" id="GO:0016787">
    <property type="term" value="F:hydrolase activity"/>
    <property type="evidence" value="ECO:0007669"/>
    <property type="project" value="UniProtKB-KW"/>
</dbReference>
<dbReference type="OrthoDB" id="9787880at2"/>
<evidence type="ECO:0000256" key="3">
    <source>
        <dbReference type="RuleBase" id="RU003476"/>
    </source>
</evidence>
<dbReference type="PROSITE" id="PS00893">
    <property type="entry name" value="NUDIX_BOX"/>
    <property type="match status" value="1"/>
</dbReference>
<dbReference type="InterPro" id="IPR015797">
    <property type="entry name" value="NUDIX_hydrolase-like_dom_sf"/>
</dbReference>
<evidence type="ECO:0000256" key="1">
    <source>
        <dbReference type="ARBA" id="ARBA00005582"/>
    </source>
</evidence>
<evidence type="ECO:0000313" key="6">
    <source>
        <dbReference type="Proteomes" id="UP000199708"/>
    </source>
</evidence>
<dbReference type="STRING" id="120956.SAMN05421791_101354"/>
<reference evidence="5 6" key="1">
    <citation type="submission" date="2016-10" db="EMBL/GenBank/DDBJ databases">
        <authorList>
            <person name="de Groot N.N."/>
        </authorList>
    </citation>
    <scope>NUCLEOTIDE SEQUENCE [LARGE SCALE GENOMIC DNA]</scope>
    <source>
        <strain evidence="5 6">ATCC BAA-466</strain>
    </source>
</reference>
<gene>
    <name evidence="5" type="ORF">SAMN05421791_101354</name>
</gene>
<sequence length="174" mass="20139">MTKDLQQLLKLADRLVADSPFFNRSKLAKLTALLQEDTDHQLSNRKSKLHLSASALVFQAKELIFIHHPYLDKTLLPAGHVEEGETSQETALRELFEETGFQFERLDKVQLIDINIFDIPANPLKSEGPHHHIDLRYYFEGQLKHQANSELPVSLLNHDQAPEEFRIYFQLLNK</sequence>
<evidence type="ECO:0000313" key="5">
    <source>
        <dbReference type="EMBL" id="SDF89120.1"/>
    </source>
</evidence>
<evidence type="ECO:0000256" key="2">
    <source>
        <dbReference type="ARBA" id="ARBA00022801"/>
    </source>
</evidence>
<dbReference type="InterPro" id="IPR000086">
    <property type="entry name" value="NUDIX_hydrolase_dom"/>
</dbReference>
<keyword evidence="2 3" id="KW-0378">Hydrolase</keyword>
<dbReference type="Pfam" id="PF00293">
    <property type="entry name" value="NUDIX"/>
    <property type="match status" value="1"/>
</dbReference>
<dbReference type="Proteomes" id="UP000199708">
    <property type="component" value="Unassembled WGS sequence"/>
</dbReference>
<dbReference type="InterPro" id="IPR020084">
    <property type="entry name" value="NUDIX_hydrolase_CS"/>
</dbReference>
<dbReference type="EMBL" id="FNCK01000001">
    <property type="protein sequence ID" value="SDF89120.1"/>
    <property type="molecule type" value="Genomic_DNA"/>
</dbReference>
<organism evidence="5 6">
    <name type="scientific">Facklamia miroungae</name>
    <dbReference type="NCBI Taxonomy" id="120956"/>
    <lineage>
        <taxon>Bacteria</taxon>
        <taxon>Bacillati</taxon>
        <taxon>Bacillota</taxon>
        <taxon>Bacilli</taxon>
        <taxon>Lactobacillales</taxon>
        <taxon>Aerococcaceae</taxon>
        <taxon>Facklamia</taxon>
    </lineage>
</organism>
<evidence type="ECO:0000259" key="4">
    <source>
        <dbReference type="PROSITE" id="PS51462"/>
    </source>
</evidence>
<dbReference type="SUPFAM" id="SSF55811">
    <property type="entry name" value="Nudix"/>
    <property type="match status" value="1"/>
</dbReference>